<dbReference type="Proteomes" id="UP001501581">
    <property type="component" value="Unassembled WGS sequence"/>
</dbReference>
<gene>
    <name evidence="3" type="ORF">GCM10009668_08160</name>
</gene>
<comment type="caution">
    <text evidence="3">The sequence shown here is derived from an EMBL/GenBank/DDBJ whole genome shotgun (WGS) entry which is preliminary data.</text>
</comment>
<keyword evidence="4" id="KW-1185">Reference proteome</keyword>
<dbReference type="InterPro" id="IPR009057">
    <property type="entry name" value="Homeodomain-like_sf"/>
</dbReference>
<keyword evidence="1" id="KW-0238">DNA-binding</keyword>
<sequence length="228" mass="24792">MPARSTRTDLLDTAERLIAEQGLAGVSVREVIRAAGQRNNGAVNYYFGSWHALLIELWSRRTTGDALGRELYAAAADAPDRLAALVEAYVRPFVSEVAERSPSYWARFNEQWLAGIRSDFVASPQPLVADDPAYPTIPGLDGLKQLLTDIANELDHLPVGDRPARAALAARFVVSALASWERDRVAGVWRDLDAFATELCTLMLALLRAGSADKRSSQVLRDASGSVG</sequence>
<dbReference type="Pfam" id="PF00440">
    <property type="entry name" value="TetR_N"/>
    <property type="match status" value="1"/>
</dbReference>
<protein>
    <recommendedName>
        <fullName evidence="2">HTH tetR-type domain-containing protein</fullName>
    </recommendedName>
</protein>
<evidence type="ECO:0000259" key="2">
    <source>
        <dbReference type="Pfam" id="PF00440"/>
    </source>
</evidence>
<organism evidence="3 4">
    <name type="scientific">Nocardioides dubius</name>
    <dbReference type="NCBI Taxonomy" id="317019"/>
    <lineage>
        <taxon>Bacteria</taxon>
        <taxon>Bacillati</taxon>
        <taxon>Actinomycetota</taxon>
        <taxon>Actinomycetes</taxon>
        <taxon>Propionibacteriales</taxon>
        <taxon>Nocardioidaceae</taxon>
        <taxon>Nocardioides</taxon>
    </lineage>
</organism>
<dbReference type="EMBL" id="BAAALG010000002">
    <property type="protein sequence ID" value="GAA1094659.1"/>
    <property type="molecule type" value="Genomic_DNA"/>
</dbReference>
<proteinExistence type="predicted"/>
<reference evidence="4" key="1">
    <citation type="journal article" date="2019" name="Int. J. Syst. Evol. Microbiol.">
        <title>The Global Catalogue of Microorganisms (GCM) 10K type strain sequencing project: providing services to taxonomists for standard genome sequencing and annotation.</title>
        <authorList>
            <consortium name="The Broad Institute Genomics Platform"/>
            <consortium name="The Broad Institute Genome Sequencing Center for Infectious Disease"/>
            <person name="Wu L."/>
            <person name="Ma J."/>
        </authorList>
    </citation>
    <scope>NUCLEOTIDE SEQUENCE [LARGE SCALE GENOMIC DNA]</scope>
    <source>
        <strain evidence="4">JCM 13008</strain>
    </source>
</reference>
<dbReference type="RefSeq" id="WP_343991633.1">
    <property type="nucleotide sequence ID" value="NZ_BAAALG010000002.1"/>
</dbReference>
<evidence type="ECO:0000313" key="4">
    <source>
        <dbReference type="Proteomes" id="UP001501581"/>
    </source>
</evidence>
<dbReference type="PANTHER" id="PTHR30055:SF148">
    <property type="entry name" value="TETR-FAMILY TRANSCRIPTIONAL REGULATOR"/>
    <property type="match status" value="1"/>
</dbReference>
<evidence type="ECO:0000313" key="3">
    <source>
        <dbReference type="EMBL" id="GAA1094659.1"/>
    </source>
</evidence>
<dbReference type="PANTHER" id="PTHR30055">
    <property type="entry name" value="HTH-TYPE TRANSCRIPTIONAL REGULATOR RUTR"/>
    <property type="match status" value="1"/>
</dbReference>
<dbReference type="InterPro" id="IPR050109">
    <property type="entry name" value="HTH-type_TetR-like_transc_reg"/>
</dbReference>
<feature type="domain" description="HTH tetR-type" evidence="2">
    <location>
        <begin position="10"/>
        <end position="57"/>
    </location>
</feature>
<dbReference type="SUPFAM" id="SSF46689">
    <property type="entry name" value="Homeodomain-like"/>
    <property type="match status" value="1"/>
</dbReference>
<accession>A0ABP4E6E1</accession>
<dbReference type="Gene3D" id="1.10.357.10">
    <property type="entry name" value="Tetracycline Repressor, domain 2"/>
    <property type="match status" value="1"/>
</dbReference>
<name>A0ABP4E6E1_9ACTN</name>
<evidence type="ECO:0000256" key="1">
    <source>
        <dbReference type="ARBA" id="ARBA00023125"/>
    </source>
</evidence>
<dbReference type="InterPro" id="IPR001647">
    <property type="entry name" value="HTH_TetR"/>
</dbReference>